<gene>
    <name evidence="3" type="ORF">ESZ00_13875</name>
</gene>
<keyword evidence="4" id="KW-1185">Reference proteome</keyword>
<name>A0A4Q1SEZ8_9BACT</name>
<dbReference type="PROSITE" id="PS51257">
    <property type="entry name" value="PROKAR_LIPOPROTEIN"/>
    <property type="match status" value="1"/>
</dbReference>
<organism evidence="3 4">
    <name type="scientific">Silvibacterium dinghuense</name>
    <dbReference type="NCBI Taxonomy" id="1560006"/>
    <lineage>
        <taxon>Bacteria</taxon>
        <taxon>Pseudomonadati</taxon>
        <taxon>Acidobacteriota</taxon>
        <taxon>Terriglobia</taxon>
        <taxon>Terriglobales</taxon>
        <taxon>Acidobacteriaceae</taxon>
        <taxon>Silvibacterium</taxon>
    </lineage>
</organism>
<feature type="chain" id="PRO_5020794064" description="OmpL-like beta-barrel porin-2" evidence="2">
    <location>
        <begin position="39"/>
        <end position="535"/>
    </location>
</feature>
<feature type="signal peptide" evidence="2">
    <location>
        <begin position="1"/>
        <end position="38"/>
    </location>
</feature>
<comment type="caution">
    <text evidence="3">The sequence shown here is derived from an EMBL/GenBank/DDBJ whole genome shotgun (WGS) entry which is preliminary data.</text>
</comment>
<dbReference type="AlphaFoldDB" id="A0A4Q1SEZ8"/>
<evidence type="ECO:0000256" key="1">
    <source>
        <dbReference type="SAM" id="MobiDB-lite"/>
    </source>
</evidence>
<evidence type="ECO:0000313" key="3">
    <source>
        <dbReference type="EMBL" id="RXS95641.1"/>
    </source>
</evidence>
<dbReference type="EMBL" id="SDMK01000002">
    <property type="protein sequence ID" value="RXS95641.1"/>
    <property type="molecule type" value="Genomic_DNA"/>
</dbReference>
<accession>A0A4Q1SEZ8</accession>
<feature type="region of interest" description="Disordered" evidence="1">
    <location>
        <begin position="86"/>
        <end position="111"/>
    </location>
</feature>
<keyword evidence="2" id="KW-0732">Signal</keyword>
<dbReference type="InterPro" id="IPR011486">
    <property type="entry name" value="BBP2"/>
</dbReference>
<dbReference type="Proteomes" id="UP000290253">
    <property type="component" value="Unassembled WGS sequence"/>
</dbReference>
<evidence type="ECO:0000256" key="2">
    <source>
        <dbReference type="SAM" id="SignalP"/>
    </source>
</evidence>
<sequence length="535" mass="59142">MIRVRIRSWRVMGFLKFQRFYSSMFILSAACFSVQASAQAVSVVSSDDTVAGSSVSGDASSATPDAPAPQRGFLTRLGHAYLDDWTSSSSTAPAAPAPERRGTPAPLNSPPFPSADWPIGGTVVIGAPDYNTYPLMTAINGAKSRIKTYGWFDIGYNASTSNQGKFANAPAAYDVIPNSIQLDQAALYFERLPDTVQKDHFDWGFRLTSLYGLDYRYTTAYGVFSQQLLKNNNTYGYDPVMYYLDFYLPHIGQGTDIRVGRYISLPDIEAQLAPNNYTYSHSLLYTVDCYTQHGVNVTTKLSDHWTVQGGVSGGCEAAPWTKYAKLTGNACAGYTWHTGGDNLYFCANSLNSAKYSYNNISAYYLTYYHKFNATWHTDTEAWYQYERDVPNLCYGLNPCISYGANANVGANAGEITGPSLITGANGAQCNPLATHCYAPDFAAVNYIEHEWNNHHTSLTIRNEFVNDLKGQRTGTATLYSEHMVGMNYWIGSTVTFRPELRLDHSYDKPAFDAPTNGAPTKTTQLTFAGDLIWHF</sequence>
<evidence type="ECO:0008006" key="5">
    <source>
        <dbReference type="Google" id="ProtNLM"/>
    </source>
</evidence>
<dbReference type="OrthoDB" id="7486782at2"/>
<proteinExistence type="predicted"/>
<dbReference type="Pfam" id="PF07642">
    <property type="entry name" value="BBP2"/>
    <property type="match status" value="1"/>
</dbReference>
<protein>
    <recommendedName>
        <fullName evidence="5">OmpL-like beta-barrel porin-2</fullName>
    </recommendedName>
</protein>
<reference evidence="3 4" key="1">
    <citation type="journal article" date="2016" name="Int. J. Syst. Evol. Microbiol.">
        <title>Acidipila dinghuensis sp. nov., an acidobacterium isolated from forest soil.</title>
        <authorList>
            <person name="Jiang Y.W."/>
            <person name="Wang J."/>
            <person name="Chen M.H."/>
            <person name="Lv Y.Y."/>
            <person name="Qiu L.H."/>
        </authorList>
    </citation>
    <scope>NUCLEOTIDE SEQUENCE [LARGE SCALE GENOMIC DNA]</scope>
    <source>
        <strain evidence="3 4">DHOF10</strain>
    </source>
</reference>
<evidence type="ECO:0000313" key="4">
    <source>
        <dbReference type="Proteomes" id="UP000290253"/>
    </source>
</evidence>